<protein>
    <recommendedName>
        <fullName evidence="3">MepB protein</fullName>
    </recommendedName>
</protein>
<dbReference type="Pfam" id="PF08877">
    <property type="entry name" value="MepB-like"/>
    <property type="match status" value="1"/>
</dbReference>
<dbReference type="Gene3D" id="3.40.1350.140">
    <property type="entry name" value="MepB-like"/>
    <property type="match status" value="1"/>
</dbReference>
<accession>A0A1H7VBD7</accession>
<sequence>MSVEPEPWSDAGAVHADLLAAKALLYDPCGLACSAPVPELEGAAYGAYELTVDGRPIRFRVAKTTPKKAGQFVTLWTRSAQGPIAPFDVDDAVELFVVSARDGDRFGQFVFPKRVLADRGVLSRDGAGGKRAIRVYPPWAATTSRQARGTQAWQLDHFLPIAGAATLDTARALALYRVQRSRG</sequence>
<evidence type="ECO:0000313" key="2">
    <source>
        <dbReference type="Proteomes" id="UP000198677"/>
    </source>
</evidence>
<name>A0A1H7VBD7_9NOCA</name>
<dbReference type="Proteomes" id="UP000198677">
    <property type="component" value="Unassembled WGS sequence"/>
</dbReference>
<dbReference type="EMBL" id="FOAW01000021">
    <property type="protein sequence ID" value="SEM06543.1"/>
    <property type="molecule type" value="Genomic_DNA"/>
</dbReference>
<organism evidence="1 2">
    <name type="scientific">Rhodococcus maanshanensis</name>
    <dbReference type="NCBI Taxonomy" id="183556"/>
    <lineage>
        <taxon>Bacteria</taxon>
        <taxon>Bacillati</taxon>
        <taxon>Actinomycetota</taxon>
        <taxon>Actinomycetes</taxon>
        <taxon>Mycobacteriales</taxon>
        <taxon>Nocardiaceae</taxon>
        <taxon>Rhodococcus</taxon>
    </lineage>
</organism>
<keyword evidence="2" id="KW-1185">Reference proteome</keyword>
<evidence type="ECO:0008006" key="3">
    <source>
        <dbReference type="Google" id="ProtNLM"/>
    </source>
</evidence>
<gene>
    <name evidence="1" type="ORF">SAMN05444583_12159</name>
</gene>
<reference evidence="2" key="1">
    <citation type="submission" date="2016-10" db="EMBL/GenBank/DDBJ databases">
        <authorList>
            <person name="Varghese N."/>
            <person name="Submissions S."/>
        </authorList>
    </citation>
    <scope>NUCLEOTIDE SEQUENCE [LARGE SCALE GENOMIC DNA]</scope>
    <source>
        <strain evidence="2">DSM 44675</strain>
    </source>
</reference>
<evidence type="ECO:0000313" key="1">
    <source>
        <dbReference type="EMBL" id="SEM06543.1"/>
    </source>
</evidence>
<proteinExistence type="predicted"/>
<dbReference type="InterPro" id="IPR011235">
    <property type="entry name" value="MepB-like"/>
</dbReference>
<dbReference type="AlphaFoldDB" id="A0A1H7VBD7"/>
<dbReference type="InterPro" id="IPR038231">
    <property type="entry name" value="MepB-like_sf"/>
</dbReference>
<dbReference type="RefSeq" id="WP_072750808.1">
    <property type="nucleotide sequence ID" value="NZ_FOAW01000021.1"/>
</dbReference>